<dbReference type="Gene3D" id="3.40.50.970">
    <property type="match status" value="2"/>
</dbReference>
<evidence type="ECO:0000256" key="6">
    <source>
        <dbReference type="ARBA" id="ARBA00023052"/>
    </source>
</evidence>
<dbReference type="InterPro" id="IPR011766">
    <property type="entry name" value="TPP_enzyme_TPP-bd"/>
</dbReference>
<evidence type="ECO:0000313" key="11">
    <source>
        <dbReference type="EMBL" id="NNU81704.1"/>
    </source>
</evidence>
<evidence type="ECO:0000313" key="12">
    <source>
        <dbReference type="Proteomes" id="UP000572377"/>
    </source>
</evidence>
<evidence type="ECO:0000259" key="9">
    <source>
        <dbReference type="Pfam" id="PF02775"/>
    </source>
</evidence>
<dbReference type="GO" id="GO:0000287">
    <property type="term" value="F:magnesium ion binding"/>
    <property type="evidence" value="ECO:0007669"/>
    <property type="project" value="InterPro"/>
</dbReference>
<reference evidence="11 12" key="1">
    <citation type="submission" date="2020-05" db="EMBL/GenBank/DDBJ databases">
        <title>Gimesia benthica sp. nov., a novel planctomycete isolated from a deep-sea water sample of the Northwest Indian Ocean.</title>
        <authorList>
            <person name="Wang J."/>
            <person name="Ruan C."/>
            <person name="Song L."/>
            <person name="Zhu Y."/>
            <person name="Li A."/>
            <person name="Zheng X."/>
            <person name="Wang L."/>
            <person name="Lu Z."/>
            <person name="Huang Y."/>
            <person name="Du W."/>
            <person name="Zhou Y."/>
            <person name="Huang L."/>
            <person name="Dai X."/>
        </authorList>
    </citation>
    <scope>NUCLEOTIDE SEQUENCE [LARGE SCALE GENOMIC DNA]</scope>
    <source>
        <strain evidence="11 12">YYQ-30</strain>
    </source>
</reference>
<protein>
    <submittedName>
        <fullName evidence="11">Thiamine pyrophosphate-binding protein</fullName>
    </submittedName>
</protein>
<feature type="domain" description="Thiamine pyrophosphate enzyme central" evidence="8">
    <location>
        <begin position="193"/>
        <end position="327"/>
    </location>
</feature>
<dbReference type="InterPro" id="IPR029035">
    <property type="entry name" value="DHS-like_NAD/FAD-binding_dom"/>
</dbReference>
<dbReference type="Pfam" id="PF02776">
    <property type="entry name" value="TPP_enzyme_N"/>
    <property type="match status" value="1"/>
</dbReference>
<feature type="domain" description="Thiamine pyrophosphate enzyme N-terminal TPP-binding" evidence="10">
    <location>
        <begin position="6"/>
        <end position="108"/>
    </location>
</feature>
<keyword evidence="6 7" id="KW-0786">Thiamine pyrophosphate</keyword>
<dbReference type="GO" id="GO:0009097">
    <property type="term" value="P:isoleucine biosynthetic process"/>
    <property type="evidence" value="ECO:0007669"/>
    <property type="project" value="TreeGrafter"/>
</dbReference>
<dbReference type="InterPro" id="IPR012000">
    <property type="entry name" value="Thiamin_PyroP_enz_cen_dom"/>
</dbReference>
<evidence type="ECO:0000256" key="5">
    <source>
        <dbReference type="ARBA" id="ARBA00022723"/>
    </source>
</evidence>
<dbReference type="Proteomes" id="UP000572377">
    <property type="component" value="Unassembled WGS sequence"/>
</dbReference>
<gene>
    <name evidence="11" type="ORF">HMH01_14785</name>
</gene>
<dbReference type="GO" id="GO:0009099">
    <property type="term" value="P:L-valine biosynthetic process"/>
    <property type="evidence" value="ECO:0007669"/>
    <property type="project" value="TreeGrafter"/>
</dbReference>
<dbReference type="GO" id="GO:0050660">
    <property type="term" value="F:flavin adenine dinucleotide binding"/>
    <property type="evidence" value="ECO:0007669"/>
    <property type="project" value="TreeGrafter"/>
</dbReference>
<dbReference type="Pfam" id="PF00205">
    <property type="entry name" value="TPP_enzyme_M"/>
    <property type="match status" value="1"/>
</dbReference>
<comment type="similarity">
    <text evidence="3 7">Belongs to the TPP enzyme family.</text>
</comment>
<sequence>MTAPKTYETLAAAFRQEGVATCYALLGDANMNWATALAGMGTDFVHVRHEHCAVAAATAHARANGEVGVATVTCGPGLTQITTALPAAVRARVPLVIFAGESPLKSNWYNQAIDQAPFVTATGAAYHACHHLERLPLQIRDAFLQARTEQRPVVLGVPFDLQDKPWPEAARLPAPSHKIMPKLGPVPANPDDVARAAELALGARKVVVMAGLGAVRAGAGPACRAIAERLGGLLSTTLPARGLFHDDPHCIGIAGGFSTETARECFAEADLVIAVGASLTHHNADGGKLFPDAQVLQIDMAPVAVSQGRIAAHAHVRADARLGAEALLAALGARGADAPAWRSAGLAERIATAPADSTPFQRQPGLHDPRDVVTALDAALPLGWEMVNSSGHCSYFFAHMPKRPVEHFHTIREFGAIGNGISYAMGVARARPDNTVVLFDGDGSLMMHIQELETIRRHGMNILICVMNDGAYGSEIHKLRSEGLTDAGAVFGRPDFGAIARGFGLEGAVVSDLGDLPGMVDAFSKRGGAAIWDFHVSDIVVSPVIRRAHPPKAH</sequence>
<keyword evidence="12" id="KW-1185">Reference proteome</keyword>
<evidence type="ECO:0000256" key="1">
    <source>
        <dbReference type="ARBA" id="ARBA00001946"/>
    </source>
</evidence>
<dbReference type="InterPro" id="IPR012001">
    <property type="entry name" value="Thiamin_PyroP_enz_TPP-bd_dom"/>
</dbReference>
<dbReference type="GO" id="GO:0003984">
    <property type="term" value="F:acetolactate synthase activity"/>
    <property type="evidence" value="ECO:0007669"/>
    <property type="project" value="TreeGrafter"/>
</dbReference>
<dbReference type="SUPFAM" id="SSF52518">
    <property type="entry name" value="Thiamin diphosphate-binding fold (THDP-binding)"/>
    <property type="match status" value="2"/>
</dbReference>
<keyword evidence="5" id="KW-0479">Metal-binding</keyword>
<dbReference type="EMBL" id="JABFBC010000002">
    <property type="protein sequence ID" value="NNU81704.1"/>
    <property type="molecule type" value="Genomic_DNA"/>
</dbReference>
<evidence type="ECO:0000256" key="2">
    <source>
        <dbReference type="ARBA" id="ARBA00001964"/>
    </source>
</evidence>
<dbReference type="Gene3D" id="3.40.50.1220">
    <property type="entry name" value="TPP-binding domain"/>
    <property type="match status" value="1"/>
</dbReference>
<comment type="caution">
    <text evidence="11">The sequence shown here is derived from an EMBL/GenBank/DDBJ whole genome shotgun (WGS) entry which is preliminary data.</text>
</comment>
<dbReference type="GO" id="GO:0030976">
    <property type="term" value="F:thiamine pyrophosphate binding"/>
    <property type="evidence" value="ECO:0007669"/>
    <property type="project" value="InterPro"/>
</dbReference>
<dbReference type="Pfam" id="PF02775">
    <property type="entry name" value="TPP_enzyme_C"/>
    <property type="match status" value="1"/>
</dbReference>
<name>A0A849L6D3_9RHOB</name>
<dbReference type="CDD" id="cd07035">
    <property type="entry name" value="TPP_PYR_POX_like"/>
    <property type="match status" value="1"/>
</dbReference>
<dbReference type="RefSeq" id="WP_171326525.1">
    <property type="nucleotide sequence ID" value="NZ_JABFBC010000002.1"/>
</dbReference>
<organism evidence="11 12">
    <name type="scientific">Halovulum dunhuangense</name>
    <dbReference type="NCBI Taxonomy" id="1505036"/>
    <lineage>
        <taxon>Bacteria</taxon>
        <taxon>Pseudomonadati</taxon>
        <taxon>Pseudomonadota</taxon>
        <taxon>Alphaproteobacteria</taxon>
        <taxon>Rhodobacterales</taxon>
        <taxon>Paracoccaceae</taxon>
        <taxon>Halovulum</taxon>
    </lineage>
</organism>
<feature type="domain" description="Thiamine pyrophosphate enzyme TPP-binding" evidence="9">
    <location>
        <begin position="393"/>
        <end position="530"/>
    </location>
</feature>
<dbReference type="InterPro" id="IPR045229">
    <property type="entry name" value="TPP_enz"/>
</dbReference>
<evidence type="ECO:0000259" key="10">
    <source>
        <dbReference type="Pfam" id="PF02776"/>
    </source>
</evidence>
<proteinExistence type="inferred from homology"/>
<dbReference type="PANTHER" id="PTHR18968:SF166">
    <property type="entry name" value="2-HYDROXYACYL-COA LYASE 2"/>
    <property type="match status" value="1"/>
</dbReference>
<comment type="cofactor">
    <cofactor evidence="2">
        <name>thiamine diphosphate</name>
        <dbReference type="ChEBI" id="CHEBI:58937"/>
    </cofactor>
</comment>
<dbReference type="GO" id="GO:0005948">
    <property type="term" value="C:acetolactate synthase complex"/>
    <property type="evidence" value="ECO:0007669"/>
    <property type="project" value="TreeGrafter"/>
</dbReference>
<dbReference type="InterPro" id="IPR000399">
    <property type="entry name" value="TPP-bd_CS"/>
</dbReference>
<dbReference type="InterPro" id="IPR029061">
    <property type="entry name" value="THDP-binding"/>
</dbReference>
<evidence type="ECO:0000256" key="7">
    <source>
        <dbReference type="RuleBase" id="RU362132"/>
    </source>
</evidence>
<accession>A0A849L6D3</accession>
<evidence type="ECO:0000256" key="4">
    <source>
        <dbReference type="ARBA" id="ARBA00022679"/>
    </source>
</evidence>
<dbReference type="PANTHER" id="PTHR18968">
    <property type="entry name" value="THIAMINE PYROPHOSPHATE ENZYMES"/>
    <property type="match status" value="1"/>
</dbReference>
<evidence type="ECO:0000256" key="3">
    <source>
        <dbReference type="ARBA" id="ARBA00007812"/>
    </source>
</evidence>
<comment type="cofactor">
    <cofactor evidence="1">
        <name>Mg(2+)</name>
        <dbReference type="ChEBI" id="CHEBI:18420"/>
    </cofactor>
</comment>
<dbReference type="PROSITE" id="PS00187">
    <property type="entry name" value="TPP_ENZYMES"/>
    <property type="match status" value="1"/>
</dbReference>
<dbReference type="SUPFAM" id="SSF52467">
    <property type="entry name" value="DHS-like NAD/FAD-binding domain"/>
    <property type="match status" value="1"/>
</dbReference>
<keyword evidence="4" id="KW-0808">Transferase</keyword>
<dbReference type="AlphaFoldDB" id="A0A849L6D3"/>
<dbReference type="CDD" id="cd00568">
    <property type="entry name" value="TPP_enzymes"/>
    <property type="match status" value="1"/>
</dbReference>
<evidence type="ECO:0000259" key="8">
    <source>
        <dbReference type="Pfam" id="PF00205"/>
    </source>
</evidence>